<evidence type="ECO:0000256" key="7">
    <source>
        <dbReference type="ARBA" id="ARBA00023242"/>
    </source>
</evidence>
<comment type="caution">
    <text evidence="9">The sequence shown here is derived from an EMBL/GenBank/DDBJ whole genome shotgun (WGS) entry which is preliminary data.</text>
</comment>
<dbReference type="OrthoDB" id="3225452at2759"/>
<dbReference type="PANTHER" id="PTHR45636:SF16">
    <property type="entry name" value="PAIRED BOX POX-MESO PROTEIN"/>
    <property type="match status" value="1"/>
</dbReference>
<dbReference type="PANTHER" id="PTHR45636">
    <property type="entry name" value="PAIRED BOX PROTEIN PAX-6-RELATED-RELATED"/>
    <property type="match status" value="1"/>
</dbReference>
<evidence type="ECO:0000313" key="9">
    <source>
        <dbReference type="EMBL" id="PAV77107.1"/>
    </source>
</evidence>
<dbReference type="GO" id="GO:0005634">
    <property type="term" value="C:nucleus"/>
    <property type="evidence" value="ECO:0007669"/>
    <property type="project" value="UniProtKB-SubCell"/>
</dbReference>
<evidence type="ECO:0000256" key="6">
    <source>
        <dbReference type="ARBA" id="ARBA00023163"/>
    </source>
</evidence>
<dbReference type="STRING" id="2018661.A0A2A2KTF0"/>
<dbReference type="InterPro" id="IPR009057">
    <property type="entry name" value="Homeodomain-like_sf"/>
</dbReference>
<dbReference type="AlphaFoldDB" id="A0A2A2KTF0"/>
<sequence>MQIRHDHGWLNLYRRRAVGNGYWDFYTSIPERNCAGAFGIHAGENRLGSVTIKDRKCFDRLVYQIEKKSTIQKFDVYQCRSIQWQQKFVTIQIRRVGGVSCLPLGFTLPYLVTVEGEETGNLMRLDDGIDPMQNGNSMVQYDGSTDRSNYVRRVNSTIGDINQLGGFFVNGKPLQLQKRIRIIELAHQGIRPCEISRQLRISHGCVSKILSRYAETGTVLPGTIGGSKPSVSTPRVVQHIISLKKIDPSIFAWEIREKLVCL</sequence>
<keyword evidence="4" id="KW-0805">Transcription regulation</keyword>
<dbReference type="PROSITE" id="PS00034">
    <property type="entry name" value="PAIRED_1"/>
    <property type="match status" value="1"/>
</dbReference>
<dbReference type="Gene3D" id="1.10.10.10">
    <property type="entry name" value="Winged helix-like DNA-binding domain superfamily/Winged helix DNA-binding domain"/>
    <property type="match status" value="2"/>
</dbReference>
<dbReference type="InterPro" id="IPR001523">
    <property type="entry name" value="Paired_dom"/>
</dbReference>
<dbReference type="EMBL" id="LIAE01007772">
    <property type="protein sequence ID" value="PAV77107.1"/>
    <property type="molecule type" value="Genomic_DNA"/>
</dbReference>
<accession>A0A2A2KTF0</accession>
<keyword evidence="2" id="KW-0217">Developmental protein</keyword>
<protein>
    <recommendedName>
        <fullName evidence="8">Paired domain-containing protein</fullName>
    </recommendedName>
</protein>
<dbReference type="PRINTS" id="PR00027">
    <property type="entry name" value="PAIREDBOX"/>
</dbReference>
<dbReference type="Proteomes" id="UP000218231">
    <property type="component" value="Unassembled WGS sequence"/>
</dbReference>
<keyword evidence="5" id="KW-0238">DNA-binding</keyword>
<dbReference type="InterPro" id="IPR036388">
    <property type="entry name" value="WH-like_DNA-bd_sf"/>
</dbReference>
<keyword evidence="3" id="KW-0563">Paired box</keyword>
<dbReference type="InterPro" id="IPR043565">
    <property type="entry name" value="PAX_fam"/>
</dbReference>
<dbReference type="InterPro" id="IPR043182">
    <property type="entry name" value="PAIRED_DNA-bd_dom"/>
</dbReference>
<evidence type="ECO:0000313" key="10">
    <source>
        <dbReference type="Proteomes" id="UP000218231"/>
    </source>
</evidence>
<evidence type="ECO:0000256" key="2">
    <source>
        <dbReference type="ARBA" id="ARBA00022473"/>
    </source>
</evidence>
<dbReference type="PROSITE" id="PS51057">
    <property type="entry name" value="PAIRED_2"/>
    <property type="match status" value="1"/>
</dbReference>
<comment type="subcellular location">
    <subcellularLocation>
        <location evidence="1">Nucleus</location>
    </subcellularLocation>
</comment>
<organism evidence="9 10">
    <name type="scientific">Diploscapter pachys</name>
    <dbReference type="NCBI Taxonomy" id="2018661"/>
    <lineage>
        <taxon>Eukaryota</taxon>
        <taxon>Metazoa</taxon>
        <taxon>Ecdysozoa</taxon>
        <taxon>Nematoda</taxon>
        <taxon>Chromadorea</taxon>
        <taxon>Rhabditida</taxon>
        <taxon>Rhabditina</taxon>
        <taxon>Rhabditomorpha</taxon>
        <taxon>Rhabditoidea</taxon>
        <taxon>Rhabditidae</taxon>
        <taxon>Diploscapter</taxon>
    </lineage>
</organism>
<evidence type="ECO:0000259" key="8">
    <source>
        <dbReference type="PROSITE" id="PS51057"/>
    </source>
</evidence>
<dbReference type="GO" id="GO:0000981">
    <property type="term" value="F:DNA-binding transcription factor activity, RNA polymerase II-specific"/>
    <property type="evidence" value="ECO:0007669"/>
    <property type="project" value="TreeGrafter"/>
</dbReference>
<gene>
    <name evidence="9" type="ORF">WR25_23184</name>
</gene>
<keyword evidence="10" id="KW-1185">Reference proteome</keyword>
<name>A0A2A2KTF0_9BILA</name>
<keyword evidence="7" id="KW-0539">Nucleus</keyword>
<dbReference type="SUPFAM" id="SSF46689">
    <property type="entry name" value="Homeodomain-like"/>
    <property type="match status" value="1"/>
</dbReference>
<dbReference type="GO" id="GO:0000978">
    <property type="term" value="F:RNA polymerase II cis-regulatory region sequence-specific DNA binding"/>
    <property type="evidence" value="ECO:0007669"/>
    <property type="project" value="TreeGrafter"/>
</dbReference>
<feature type="domain" description="Paired" evidence="8">
    <location>
        <begin position="157"/>
        <end position="262"/>
    </location>
</feature>
<dbReference type="Pfam" id="PF00292">
    <property type="entry name" value="PAX"/>
    <property type="match status" value="1"/>
</dbReference>
<keyword evidence="6" id="KW-0804">Transcription</keyword>
<reference evidence="9 10" key="1">
    <citation type="journal article" date="2017" name="Curr. Biol.">
        <title>Genome architecture and evolution of a unichromosomal asexual nematode.</title>
        <authorList>
            <person name="Fradin H."/>
            <person name="Zegar C."/>
            <person name="Gutwein M."/>
            <person name="Lucas J."/>
            <person name="Kovtun M."/>
            <person name="Corcoran D."/>
            <person name="Baugh L.R."/>
            <person name="Kiontke K."/>
            <person name="Gunsalus K."/>
            <person name="Fitch D.H."/>
            <person name="Piano F."/>
        </authorList>
    </citation>
    <scope>NUCLEOTIDE SEQUENCE [LARGE SCALE GENOMIC DNA]</scope>
    <source>
        <strain evidence="9">PF1309</strain>
    </source>
</reference>
<evidence type="ECO:0000256" key="4">
    <source>
        <dbReference type="ARBA" id="ARBA00023015"/>
    </source>
</evidence>
<dbReference type="SMART" id="SM00351">
    <property type="entry name" value="PAX"/>
    <property type="match status" value="1"/>
</dbReference>
<evidence type="ECO:0000256" key="3">
    <source>
        <dbReference type="ARBA" id="ARBA00022724"/>
    </source>
</evidence>
<proteinExistence type="predicted"/>
<evidence type="ECO:0000256" key="1">
    <source>
        <dbReference type="ARBA" id="ARBA00004123"/>
    </source>
</evidence>
<evidence type="ECO:0000256" key="5">
    <source>
        <dbReference type="ARBA" id="ARBA00023125"/>
    </source>
</evidence>